<organism evidence="2 3">
    <name type="scientific">Pseudomonas protegens</name>
    <dbReference type="NCBI Taxonomy" id="380021"/>
    <lineage>
        <taxon>Bacteria</taxon>
        <taxon>Pseudomonadati</taxon>
        <taxon>Pseudomonadota</taxon>
        <taxon>Gammaproteobacteria</taxon>
        <taxon>Pseudomonadales</taxon>
        <taxon>Pseudomonadaceae</taxon>
        <taxon>Pseudomonas</taxon>
    </lineage>
</organism>
<evidence type="ECO:0008006" key="4">
    <source>
        <dbReference type="Google" id="ProtNLM"/>
    </source>
</evidence>
<sequence length="91" mass="9485">MLPLEGAALPFTESPGHQASLASHSARPCSRCRACEAAQRTAGPCLAISRRASAFSGSPRPLRDRAQPAAAAARVARRCDAVTLWLRSSGA</sequence>
<evidence type="ECO:0000256" key="1">
    <source>
        <dbReference type="SAM" id="MobiDB-lite"/>
    </source>
</evidence>
<accession>A0ABY2VQM8</accession>
<evidence type="ECO:0000313" key="2">
    <source>
        <dbReference type="EMBL" id="TMM67255.1"/>
    </source>
</evidence>
<gene>
    <name evidence="2" type="ORF">FEF10_07345</name>
</gene>
<reference evidence="2 3" key="1">
    <citation type="submission" date="2019-05" db="EMBL/GenBank/DDBJ databases">
        <title>Identification and Biocontrol Activity Analysis of Biocontrol Strain PF-1 Based on Genome-wide Data.</title>
        <authorList>
            <person name="Qi J."/>
        </authorList>
    </citation>
    <scope>NUCLEOTIDE SEQUENCE [LARGE SCALE GENOMIC DNA]</scope>
    <source>
        <strain evidence="2 3">PF-1</strain>
    </source>
</reference>
<comment type="caution">
    <text evidence="2">The sequence shown here is derived from an EMBL/GenBank/DDBJ whole genome shotgun (WGS) entry which is preliminary data.</text>
</comment>
<feature type="region of interest" description="Disordered" evidence="1">
    <location>
        <begin position="1"/>
        <end position="22"/>
    </location>
</feature>
<dbReference type="EMBL" id="VAVY01000001">
    <property type="protein sequence ID" value="TMM67255.1"/>
    <property type="molecule type" value="Genomic_DNA"/>
</dbReference>
<protein>
    <recommendedName>
        <fullName evidence="4">DUF1534 domain-containing protein</fullName>
    </recommendedName>
</protein>
<evidence type="ECO:0000313" key="3">
    <source>
        <dbReference type="Proteomes" id="UP000310095"/>
    </source>
</evidence>
<name>A0ABY2VQM8_9PSED</name>
<proteinExistence type="predicted"/>
<keyword evidence="3" id="KW-1185">Reference proteome</keyword>
<dbReference type="Proteomes" id="UP000310095">
    <property type="component" value="Unassembled WGS sequence"/>
</dbReference>